<dbReference type="Gene3D" id="3.40.570.10">
    <property type="entry name" value="Extracellular Endonuclease, subunit A"/>
    <property type="match status" value="1"/>
</dbReference>
<gene>
    <name evidence="1" type="ORF">OHU17_34815</name>
</gene>
<accession>A0ABZ1RUS6</accession>
<keyword evidence="2" id="KW-1185">Reference proteome</keyword>
<evidence type="ECO:0000313" key="1">
    <source>
        <dbReference type="EMBL" id="WUO50602.1"/>
    </source>
</evidence>
<reference evidence="1" key="1">
    <citation type="submission" date="2022-10" db="EMBL/GenBank/DDBJ databases">
        <title>The complete genomes of actinobacterial strains from the NBC collection.</title>
        <authorList>
            <person name="Joergensen T.S."/>
            <person name="Alvarez Arevalo M."/>
            <person name="Sterndorff E.B."/>
            <person name="Faurdal D."/>
            <person name="Vuksanovic O."/>
            <person name="Mourched A.-S."/>
            <person name="Charusanti P."/>
            <person name="Shaw S."/>
            <person name="Blin K."/>
            <person name="Weber T."/>
        </authorList>
    </citation>
    <scope>NUCLEOTIDE SEQUENCE</scope>
    <source>
        <strain evidence="1">NBC_00283</strain>
    </source>
</reference>
<dbReference type="RefSeq" id="WP_328777361.1">
    <property type="nucleotide sequence ID" value="NZ_CP108057.1"/>
</dbReference>
<dbReference type="EMBL" id="CP108057">
    <property type="protein sequence ID" value="WUO50602.1"/>
    <property type="molecule type" value="Genomic_DNA"/>
</dbReference>
<evidence type="ECO:0000313" key="2">
    <source>
        <dbReference type="Proteomes" id="UP001432075"/>
    </source>
</evidence>
<proteinExistence type="predicted"/>
<dbReference type="InterPro" id="IPR044929">
    <property type="entry name" value="DNA/RNA_non-sp_Endonuclease_sf"/>
</dbReference>
<name>A0ABZ1RUS6_9ACTN</name>
<dbReference type="Proteomes" id="UP001432075">
    <property type="component" value="Chromosome"/>
</dbReference>
<sequence length="68" mass="7657">MAKWEADVFDAVQSGQVVHYTVTPLYDGPRVVPVAFRMQASGYDANSGKDSYFDKLIFNEMYSKTGQQ</sequence>
<organism evidence="1 2">
    <name type="scientific">Streptomyces goshikiensis</name>
    <dbReference type="NCBI Taxonomy" id="1942"/>
    <lineage>
        <taxon>Bacteria</taxon>
        <taxon>Bacillati</taxon>
        <taxon>Actinomycetota</taxon>
        <taxon>Actinomycetes</taxon>
        <taxon>Kitasatosporales</taxon>
        <taxon>Streptomycetaceae</taxon>
        <taxon>Streptomyces</taxon>
    </lineage>
</organism>
<protein>
    <submittedName>
        <fullName evidence="1">Uncharacterized protein</fullName>
    </submittedName>
</protein>